<name>A0ABR4KPI3_9EURO</name>
<proteinExistence type="predicted"/>
<sequence length="100" mass="11361">MARQYVTSIQQRLSNPRSQLFRLGHVPYHSLRRFALMRSPLGKPRMACGRTSDLWRWNIGIGQEIAAWSWSIVLSLLLRSSAGLRVQSAGGSKVCRLRLP</sequence>
<dbReference type="GeneID" id="98154741"/>
<keyword evidence="2" id="KW-1185">Reference proteome</keyword>
<dbReference type="RefSeq" id="XP_070901351.1">
    <property type="nucleotide sequence ID" value="XM_071039577.1"/>
</dbReference>
<evidence type="ECO:0000313" key="1">
    <source>
        <dbReference type="EMBL" id="KAL2854186.1"/>
    </source>
</evidence>
<organism evidence="1 2">
    <name type="scientific">Aspergillus pseudodeflectus</name>
    <dbReference type="NCBI Taxonomy" id="176178"/>
    <lineage>
        <taxon>Eukaryota</taxon>
        <taxon>Fungi</taxon>
        <taxon>Dikarya</taxon>
        <taxon>Ascomycota</taxon>
        <taxon>Pezizomycotina</taxon>
        <taxon>Eurotiomycetes</taxon>
        <taxon>Eurotiomycetidae</taxon>
        <taxon>Eurotiales</taxon>
        <taxon>Aspergillaceae</taxon>
        <taxon>Aspergillus</taxon>
        <taxon>Aspergillus subgen. Nidulantes</taxon>
    </lineage>
</organism>
<comment type="caution">
    <text evidence="1">The sequence shown here is derived from an EMBL/GenBank/DDBJ whole genome shotgun (WGS) entry which is preliminary data.</text>
</comment>
<gene>
    <name evidence="1" type="ORF">BJX68DRAFT_233005</name>
</gene>
<evidence type="ECO:0000313" key="2">
    <source>
        <dbReference type="Proteomes" id="UP001610444"/>
    </source>
</evidence>
<protein>
    <submittedName>
        <fullName evidence="1">Uncharacterized protein</fullName>
    </submittedName>
</protein>
<dbReference type="Proteomes" id="UP001610444">
    <property type="component" value="Unassembled WGS sequence"/>
</dbReference>
<reference evidence="1 2" key="1">
    <citation type="submission" date="2024-07" db="EMBL/GenBank/DDBJ databases">
        <title>Section-level genome sequencing and comparative genomics of Aspergillus sections Usti and Cavernicolus.</title>
        <authorList>
            <consortium name="Lawrence Berkeley National Laboratory"/>
            <person name="Nybo J.L."/>
            <person name="Vesth T.C."/>
            <person name="Theobald S."/>
            <person name="Frisvad J.C."/>
            <person name="Larsen T.O."/>
            <person name="Kjaerboelling I."/>
            <person name="Rothschild-Mancinelli K."/>
            <person name="Lyhne E.K."/>
            <person name="Kogle M.E."/>
            <person name="Barry K."/>
            <person name="Clum A."/>
            <person name="Na H."/>
            <person name="Ledsgaard L."/>
            <person name="Lin J."/>
            <person name="Lipzen A."/>
            <person name="Kuo A."/>
            <person name="Riley R."/>
            <person name="Mondo S."/>
            <person name="LaButti K."/>
            <person name="Haridas S."/>
            <person name="Pangalinan J."/>
            <person name="Salamov A.A."/>
            <person name="Simmons B.A."/>
            <person name="Magnuson J.K."/>
            <person name="Chen J."/>
            <person name="Drula E."/>
            <person name="Henrissat B."/>
            <person name="Wiebenga A."/>
            <person name="Lubbers R.J."/>
            <person name="Gomes A.C."/>
            <person name="Macurrencykelacurrency M.R."/>
            <person name="Stajich J."/>
            <person name="Grigoriev I.V."/>
            <person name="Mortensen U.H."/>
            <person name="De vries R.P."/>
            <person name="Baker S.E."/>
            <person name="Andersen M.R."/>
        </authorList>
    </citation>
    <scope>NUCLEOTIDE SEQUENCE [LARGE SCALE GENOMIC DNA]</scope>
    <source>
        <strain evidence="1 2">CBS 756.74</strain>
    </source>
</reference>
<accession>A0ABR4KPI3</accession>
<dbReference type="EMBL" id="JBFXLR010000012">
    <property type="protein sequence ID" value="KAL2854186.1"/>
    <property type="molecule type" value="Genomic_DNA"/>
</dbReference>